<feature type="domain" description="DUF7168" evidence="2">
    <location>
        <begin position="77"/>
        <end position="165"/>
    </location>
</feature>
<accession>A0ABT8GA28</accession>
<dbReference type="EMBL" id="JAUHPW010000006">
    <property type="protein sequence ID" value="MDN4475982.1"/>
    <property type="molecule type" value="Genomic_DNA"/>
</dbReference>
<evidence type="ECO:0000313" key="4">
    <source>
        <dbReference type="Proteomes" id="UP001172728"/>
    </source>
</evidence>
<dbReference type="Pfam" id="PF23771">
    <property type="entry name" value="DUF7168"/>
    <property type="match status" value="1"/>
</dbReference>
<dbReference type="RefSeq" id="WP_301133650.1">
    <property type="nucleotide sequence ID" value="NZ_JAUHPW010000006.1"/>
</dbReference>
<evidence type="ECO:0000259" key="1">
    <source>
        <dbReference type="Pfam" id="PF10979"/>
    </source>
</evidence>
<dbReference type="Pfam" id="PF10979">
    <property type="entry name" value="DUF2786"/>
    <property type="match status" value="1"/>
</dbReference>
<proteinExistence type="predicted"/>
<sequence length="231" mass="25600">MTAPDAILDQIQTLLRVADGGSPYPAERDLARKRAEKLMVRYAIDEAGARMSREQAETPTTRKFDFEAPYVKDQIILVCGIARVFSCRSVIHGGRRVTAVGFAADLAMVAALVDTLLPAMRLEMDVYGGSQSRKKAFAWSFTSTVTERLRDFYAGALREAEEEGTGSAVVLLDRAQQVEAAYHEMFPNLRSARRRVLRSWEGWGEGAEAGQRADISLGRKVDEAERRELGA</sequence>
<evidence type="ECO:0000259" key="2">
    <source>
        <dbReference type="Pfam" id="PF23771"/>
    </source>
</evidence>
<name>A0ABT8GA28_9MICO</name>
<organism evidence="3 4">
    <name type="scientific">Demequina litoralis</name>
    <dbReference type="NCBI Taxonomy" id="3051660"/>
    <lineage>
        <taxon>Bacteria</taxon>
        <taxon>Bacillati</taxon>
        <taxon>Actinomycetota</taxon>
        <taxon>Actinomycetes</taxon>
        <taxon>Micrococcales</taxon>
        <taxon>Demequinaceae</taxon>
        <taxon>Demequina</taxon>
    </lineage>
</organism>
<reference evidence="3" key="1">
    <citation type="submission" date="2023-06" db="EMBL/GenBank/DDBJ databases">
        <title>Sysu t00192.</title>
        <authorList>
            <person name="Gao L."/>
            <person name="Fang B.-Z."/>
            <person name="Li W.-J."/>
        </authorList>
    </citation>
    <scope>NUCLEOTIDE SEQUENCE</scope>
    <source>
        <strain evidence="3">SYSU T00192</strain>
    </source>
</reference>
<protein>
    <submittedName>
        <fullName evidence="3">DUF2786 domain-containing protein</fullName>
    </submittedName>
</protein>
<dbReference type="InterPro" id="IPR055592">
    <property type="entry name" value="DUF7168"/>
</dbReference>
<evidence type="ECO:0000313" key="3">
    <source>
        <dbReference type="EMBL" id="MDN4475982.1"/>
    </source>
</evidence>
<dbReference type="Proteomes" id="UP001172728">
    <property type="component" value="Unassembled WGS sequence"/>
</dbReference>
<gene>
    <name evidence="3" type="ORF">QQX09_08955</name>
</gene>
<dbReference type="InterPro" id="IPR024498">
    <property type="entry name" value="DUF2786"/>
</dbReference>
<keyword evidence="4" id="KW-1185">Reference proteome</keyword>
<feature type="domain" description="DUF2786" evidence="1">
    <location>
        <begin position="7"/>
        <end position="46"/>
    </location>
</feature>
<comment type="caution">
    <text evidence="3">The sequence shown here is derived from an EMBL/GenBank/DDBJ whole genome shotgun (WGS) entry which is preliminary data.</text>
</comment>